<dbReference type="STRING" id="1678841.TBC1_11620"/>
<dbReference type="SUPFAM" id="SSF54184">
    <property type="entry name" value="Penicillin-binding protein 2x (pbp-2x), c-terminal domain"/>
    <property type="match status" value="1"/>
</dbReference>
<dbReference type="Pfam" id="PF00905">
    <property type="entry name" value="Transpeptidase"/>
    <property type="match status" value="1"/>
</dbReference>
<keyword evidence="2" id="KW-0378">Hydrolase</keyword>
<dbReference type="GO" id="GO:0004180">
    <property type="term" value="F:carboxypeptidase activity"/>
    <property type="evidence" value="ECO:0007669"/>
    <property type="project" value="UniProtKB-KW"/>
</dbReference>
<dbReference type="GO" id="GO:0005886">
    <property type="term" value="C:plasma membrane"/>
    <property type="evidence" value="ECO:0007669"/>
    <property type="project" value="TreeGrafter"/>
</dbReference>
<evidence type="ECO:0000256" key="1">
    <source>
        <dbReference type="ARBA" id="ARBA00004370"/>
    </source>
</evidence>
<dbReference type="InterPro" id="IPR005543">
    <property type="entry name" value="PASTA_dom"/>
</dbReference>
<accession>A0A0S7BPN9</accession>
<dbReference type="Gene3D" id="3.90.1310.10">
    <property type="entry name" value="Penicillin-binding protein 2a (Domain 2)"/>
    <property type="match status" value="1"/>
</dbReference>
<dbReference type="PROSITE" id="PS51178">
    <property type="entry name" value="PASTA"/>
    <property type="match status" value="1"/>
</dbReference>
<dbReference type="AlphaFoldDB" id="A0A0S7BPN9"/>
<proteinExistence type="predicted"/>
<dbReference type="CDD" id="cd06575">
    <property type="entry name" value="PASTA_Pbp2x-like_2"/>
    <property type="match status" value="1"/>
</dbReference>
<keyword evidence="2" id="KW-0645">Protease</keyword>
<evidence type="ECO:0000313" key="7">
    <source>
        <dbReference type="Proteomes" id="UP000053091"/>
    </source>
</evidence>
<keyword evidence="7" id="KW-1185">Reference proteome</keyword>
<dbReference type="InterPro" id="IPR005311">
    <property type="entry name" value="PBP_dimer"/>
</dbReference>
<protein>
    <submittedName>
        <fullName evidence="6">Cell division protein FtsI</fullName>
    </submittedName>
</protein>
<dbReference type="Proteomes" id="UP000053091">
    <property type="component" value="Unassembled WGS sequence"/>
</dbReference>
<dbReference type="PANTHER" id="PTHR30627">
    <property type="entry name" value="PEPTIDOGLYCAN D,D-TRANSPEPTIDASE"/>
    <property type="match status" value="1"/>
</dbReference>
<keyword evidence="4" id="KW-1133">Transmembrane helix</keyword>
<dbReference type="EMBL" id="DF968182">
    <property type="protein sequence ID" value="GAP42490.1"/>
    <property type="molecule type" value="Genomic_DNA"/>
</dbReference>
<dbReference type="Gene3D" id="3.30.450.330">
    <property type="match status" value="1"/>
</dbReference>
<keyword evidence="4" id="KW-0812">Transmembrane</keyword>
<dbReference type="Pfam" id="PF03717">
    <property type="entry name" value="PBP_dimer"/>
    <property type="match status" value="1"/>
</dbReference>
<dbReference type="PATRIC" id="fig|1678841.3.peg.704"/>
<name>A0A0S7BPN9_9BACT</name>
<dbReference type="Pfam" id="PF03793">
    <property type="entry name" value="PASTA"/>
    <property type="match status" value="1"/>
</dbReference>
<keyword evidence="6" id="KW-0132">Cell division</keyword>
<dbReference type="InterPro" id="IPR036138">
    <property type="entry name" value="PBP_dimer_sf"/>
</dbReference>
<dbReference type="PANTHER" id="PTHR30627:SF1">
    <property type="entry name" value="PEPTIDOGLYCAN D,D-TRANSPEPTIDASE FTSI"/>
    <property type="match status" value="1"/>
</dbReference>
<dbReference type="OrthoDB" id="9804124at2"/>
<evidence type="ECO:0000256" key="2">
    <source>
        <dbReference type="ARBA" id="ARBA00022645"/>
    </source>
</evidence>
<reference evidence="6" key="1">
    <citation type="journal article" date="2015" name="Genome Announc.">
        <title>Draft Genome Sequence of Bacteroidales Strain TBC1, a Novel Isolate from a Methanogenic Wastewater Treatment System.</title>
        <authorList>
            <person name="Tourlousse D.M."/>
            <person name="Matsuura N."/>
            <person name="Sun L."/>
            <person name="Toyonaga M."/>
            <person name="Kuroda K."/>
            <person name="Ohashi A."/>
            <person name="Cruz R."/>
            <person name="Yamaguchi T."/>
            <person name="Sekiguchi Y."/>
        </authorList>
    </citation>
    <scope>NUCLEOTIDE SEQUENCE [LARGE SCALE GENOMIC DNA]</scope>
    <source>
        <strain evidence="6">TBC1</strain>
    </source>
</reference>
<feature type="domain" description="PASTA" evidence="5">
    <location>
        <begin position="641"/>
        <end position="699"/>
    </location>
</feature>
<dbReference type="InterPro" id="IPR012338">
    <property type="entry name" value="Beta-lactam/transpept-like"/>
</dbReference>
<dbReference type="GO" id="GO:0051301">
    <property type="term" value="P:cell division"/>
    <property type="evidence" value="ECO:0007669"/>
    <property type="project" value="UniProtKB-KW"/>
</dbReference>
<dbReference type="SUPFAM" id="SSF56601">
    <property type="entry name" value="beta-lactamase/transpeptidase-like"/>
    <property type="match status" value="1"/>
</dbReference>
<dbReference type="InterPro" id="IPR001460">
    <property type="entry name" value="PCN-bd_Tpept"/>
</dbReference>
<dbReference type="GO" id="GO:0071555">
    <property type="term" value="P:cell wall organization"/>
    <property type="evidence" value="ECO:0007669"/>
    <property type="project" value="TreeGrafter"/>
</dbReference>
<feature type="transmembrane region" description="Helical" evidence="4">
    <location>
        <begin position="12"/>
        <end position="32"/>
    </location>
</feature>
<gene>
    <name evidence="6" type="ORF">TBC1_11620</name>
</gene>
<keyword evidence="2" id="KW-0121">Carboxypeptidase</keyword>
<keyword evidence="6" id="KW-0131">Cell cycle</keyword>
<comment type="subcellular location">
    <subcellularLocation>
        <location evidence="1">Membrane</location>
    </subcellularLocation>
</comment>
<dbReference type="Gene3D" id="3.40.710.10">
    <property type="entry name" value="DD-peptidase/beta-lactamase superfamily"/>
    <property type="match status" value="1"/>
</dbReference>
<dbReference type="InterPro" id="IPR050515">
    <property type="entry name" value="Beta-lactam/transpept"/>
</dbReference>
<evidence type="ECO:0000259" key="5">
    <source>
        <dbReference type="PROSITE" id="PS51178"/>
    </source>
</evidence>
<dbReference type="RefSeq" id="WP_062038355.1">
    <property type="nucleotide sequence ID" value="NZ_DF968182.1"/>
</dbReference>
<dbReference type="SUPFAM" id="SSF56519">
    <property type="entry name" value="Penicillin binding protein dimerisation domain"/>
    <property type="match status" value="1"/>
</dbReference>
<keyword evidence="3 4" id="KW-0472">Membrane</keyword>
<evidence type="ECO:0000256" key="4">
    <source>
        <dbReference type="SAM" id="Phobius"/>
    </source>
</evidence>
<evidence type="ECO:0000256" key="3">
    <source>
        <dbReference type="ARBA" id="ARBA00023136"/>
    </source>
</evidence>
<evidence type="ECO:0000313" key="6">
    <source>
        <dbReference type="EMBL" id="GAP42490.1"/>
    </source>
</evidence>
<sequence length="699" mass="77536">MDNNKREILKKVYLVYFVMVAVGLAIIGKAAYIQFVEGDKWREKAEKETIRYDKIEANRGNILASDGSLLAASVPVFELRIDAGNTHYNDEFFFENVDSLAWHLSNHFRDRSKQEYKQLLVKGRKNNNRYLLLKRNVTYDDLKKVRKFPVFRLGKYRGGLIAEAKNKRELPFRWLAFRTIGWDKEGEKNDIGLEGAYSNILEGEKGQRLVQLIGKGVWRPLNDENEIEPRDGHDIVTTIDINIQDVAEDALMRQLIANEADHGSVVLMEVATGNILAIANLGKNSKGEYEEKYNYAIGESSEPGSTFKLASLIAALDEGLLSLNDTVDTEGGTVRFANRIMRDSHHGGYGRISVRRAFELSSNVGISKVIHKAYKDKPQQFIDKLYSMRLNLPLGLEIAGEGKPSIKSTEHRYWSKVSLPWMSIGYEVAITPLQTLAFYNAIANNGVMVKPRFVKEIRLAGETIQTFGPEVLSPSIVKNPETIALAKSMMEGVVETGTATHLKNPIYKIAGKTGTAQIAQNNAGYNKSNYKASFVGYFPADAPRYSMIVVINNPQKGIYYGGSIAGPVFREVADKVYATRLDPVIKRTDSIPATFPLLASGKGNELEMLMKEMNIAFPAGNQSEWITYSGQDSAHKVISIESASDKTPDVSGMGARDAVFLLESAGIKVKISGKGKVKRQSLPPGSRITAGSQCVIELG</sequence>
<organism evidence="6">
    <name type="scientific">Lentimicrobium saccharophilum</name>
    <dbReference type="NCBI Taxonomy" id="1678841"/>
    <lineage>
        <taxon>Bacteria</taxon>
        <taxon>Pseudomonadati</taxon>
        <taxon>Bacteroidota</taxon>
        <taxon>Bacteroidia</taxon>
        <taxon>Bacteroidales</taxon>
        <taxon>Lentimicrobiaceae</taxon>
        <taxon>Lentimicrobium</taxon>
    </lineage>
</organism>
<dbReference type="GO" id="GO:0008658">
    <property type="term" value="F:penicillin binding"/>
    <property type="evidence" value="ECO:0007669"/>
    <property type="project" value="InterPro"/>
</dbReference>
<dbReference type="SMART" id="SM00740">
    <property type="entry name" value="PASTA"/>
    <property type="match status" value="1"/>
</dbReference>